<organism evidence="1 2">
    <name type="scientific">Echinicola rosea</name>
    <dbReference type="NCBI Taxonomy" id="1807691"/>
    <lineage>
        <taxon>Bacteria</taxon>
        <taxon>Pseudomonadati</taxon>
        <taxon>Bacteroidota</taxon>
        <taxon>Cytophagia</taxon>
        <taxon>Cytophagales</taxon>
        <taxon>Cyclobacteriaceae</taxon>
        <taxon>Echinicola</taxon>
    </lineage>
</organism>
<reference evidence="2" key="1">
    <citation type="journal article" date="2019" name="Int. J. Syst. Evol. Microbiol.">
        <title>The Global Catalogue of Microorganisms (GCM) 10K type strain sequencing project: providing services to taxonomists for standard genome sequencing and annotation.</title>
        <authorList>
            <consortium name="The Broad Institute Genomics Platform"/>
            <consortium name="The Broad Institute Genome Sequencing Center for Infectious Disease"/>
            <person name="Wu L."/>
            <person name="Ma J."/>
        </authorList>
    </citation>
    <scope>NUCLEOTIDE SEQUENCE [LARGE SCALE GENOMIC DNA]</scope>
    <source>
        <strain evidence="2">CGMCC 1.15407</strain>
    </source>
</reference>
<evidence type="ECO:0000313" key="2">
    <source>
        <dbReference type="Proteomes" id="UP000647339"/>
    </source>
</evidence>
<accession>A0ABQ1V0U0</accession>
<evidence type="ECO:0000313" key="1">
    <source>
        <dbReference type="EMBL" id="GGF32174.1"/>
    </source>
</evidence>
<name>A0ABQ1V0U0_9BACT</name>
<protein>
    <submittedName>
        <fullName evidence="1">Uncharacterized protein</fullName>
    </submittedName>
</protein>
<gene>
    <name evidence="1" type="ORF">GCM10011339_20450</name>
</gene>
<dbReference type="EMBL" id="BMIU01000009">
    <property type="protein sequence ID" value="GGF32174.1"/>
    <property type="molecule type" value="Genomic_DNA"/>
</dbReference>
<comment type="caution">
    <text evidence="1">The sequence shown here is derived from an EMBL/GenBank/DDBJ whole genome shotgun (WGS) entry which is preliminary data.</text>
</comment>
<proteinExistence type="predicted"/>
<keyword evidence="2" id="KW-1185">Reference proteome</keyword>
<sequence length="310" mass="34891">MIAPYLGENFDPSGLSELTVSWWTEEMELEGLAKDPNWKGETPAVKVSLTDKTTAHNYNSKAPYQIRQKVQPFMLDDQYGSSNPTMVLGSFNNFVESPVAGTGGGTTYHSSPTTELRCAQLTPSTRFTLSMPEFRLTDNIRSWPNNNKVHMWIAWGNVSELGGGTPKLGNDVNKALTSYKISRKDAKKKKWKGGPLLISRLPYESESFTMIWAVERGASSFKLDGDVKVNKDGVTLPVSFELKANGVKLLGDDHQNTYMEMYKCELLEDNYYVSGDAFDGNGNLITRTYENKKYPVIRHSQMEFTLRTRH</sequence>
<dbReference type="Proteomes" id="UP000647339">
    <property type="component" value="Unassembled WGS sequence"/>
</dbReference>